<evidence type="ECO:0000313" key="2">
    <source>
        <dbReference type="EMBL" id="USP76275.1"/>
    </source>
</evidence>
<gene>
    <name evidence="2" type="ORF">yc1106_03549</name>
</gene>
<evidence type="ECO:0000256" key="1">
    <source>
        <dbReference type="SAM" id="MobiDB-lite"/>
    </source>
</evidence>
<reference evidence="2" key="1">
    <citation type="submission" date="2021-12" db="EMBL/GenBank/DDBJ databases">
        <title>Curvularia clavata genome.</title>
        <authorList>
            <person name="Cao Y."/>
        </authorList>
    </citation>
    <scope>NUCLEOTIDE SEQUENCE</scope>
    <source>
        <strain evidence="2">Yc1106</strain>
    </source>
</reference>
<dbReference type="OrthoDB" id="3794856at2759"/>
<feature type="region of interest" description="Disordered" evidence="1">
    <location>
        <begin position="26"/>
        <end position="47"/>
    </location>
</feature>
<evidence type="ECO:0000313" key="3">
    <source>
        <dbReference type="Proteomes" id="UP001056012"/>
    </source>
</evidence>
<protein>
    <submittedName>
        <fullName evidence="2">Uncharacterized protein</fullName>
    </submittedName>
</protein>
<dbReference type="EMBL" id="CP089275">
    <property type="protein sequence ID" value="USP76275.1"/>
    <property type="molecule type" value="Genomic_DNA"/>
</dbReference>
<accession>A0A9Q8Z5X9</accession>
<feature type="region of interest" description="Disordered" evidence="1">
    <location>
        <begin position="256"/>
        <end position="279"/>
    </location>
</feature>
<name>A0A9Q8Z5X9_CURCL</name>
<dbReference type="Proteomes" id="UP001056012">
    <property type="component" value="Chromosome 2"/>
</dbReference>
<feature type="compositionally biased region" description="Polar residues" evidence="1">
    <location>
        <begin position="258"/>
        <end position="270"/>
    </location>
</feature>
<organism evidence="2 3">
    <name type="scientific">Curvularia clavata</name>
    <dbReference type="NCBI Taxonomy" id="95742"/>
    <lineage>
        <taxon>Eukaryota</taxon>
        <taxon>Fungi</taxon>
        <taxon>Dikarya</taxon>
        <taxon>Ascomycota</taxon>
        <taxon>Pezizomycotina</taxon>
        <taxon>Dothideomycetes</taxon>
        <taxon>Pleosporomycetidae</taxon>
        <taxon>Pleosporales</taxon>
        <taxon>Pleosporineae</taxon>
        <taxon>Pleosporaceae</taxon>
        <taxon>Curvularia</taxon>
    </lineage>
</organism>
<proteinExistence type="predicted"/>
<feature type="compositionally biased region" description="Polar residues" evidence="1">
    <location>
        <begin position="27"/>
        <end position="47"/>
    </location>
</feature>
<dbReference type="AlphaFoldDB" id="A0A9Q8Z5X9"/>
<feature type="region of interest" description="Disordered" evidence="1">
    <location>
        <begin position="304"/>
        <end position="324"/>
    </location>
</feature>
<dbReference type="VEuPathDB" id="FungiDB:yc1106_03549"/>
<keyword evidence="3" id="KW-1185">Reference proteome</keyword>
<sequence>MSAITKTLIKLSDMSAPFPPGFHTIPGSATGSVSTSPGFTPPSQGSQFRNYNEVMQALATRPMFYDYHPPDEDCTVPRSQLARDGYIRQLYDSFIDTNSCIDCENTAAFVNRWQGIATHTSQYTPQDIEQNLHTMFHSRFGDLYEVQMSAPNDEEPCIYNDRNPFQSQLETPQWGFVGSEEWGCNSLSTFSGYGQPFEMGAHGSDTYHTQYQALEPRYVWEDSFGHRQEKEVDEWMDVVSPKDWWNYVDVDSVGMYGSDSQGESDTAASRSTHHVYEGSQSQLQEDMLAVPITLFQRHIDYTPGSATANEDLGKQSENTRASERASIPRYTSFREAKDAISPKYWRCPADDPTIPRTDADRQRYIRQLLSAINNVEDTIGVHGHSFKKRWYDPSKGHSRYYTPLVKEALCWLILFQAESLHTDGPSETFTSFDPNFWTAAKRTCRWSFSNRINMIAELLATSKSKCDALLGGGSLQLVVANPGQRLRATKADVKQNEKRKELLETVNGKERLNKKARVEERE</sequence>